<dbReference type="InterPro" id="IPR002656">
    <property type="entry name" value="Acyl_transf_3_dom"/>
</dbReference>
<reference evidence="10" key="1">
    <citation type="journal article" date="2019" name="Int. J. Syst. Evol. Microbiol.">
        <title>The Global Catalogue of Microorganisms (GCM) 10K type strain sequencing project: providing services to taxonomists for standard genome sequencing and annotation.</title>
        <authorList>
            <consortium name="The Broad Institute Genomics Platform"/>
            <consortium name="The Broad Institute Genome Sequencing Center for Infectious Disease"/>
            <person name="Wu L."/>
            <person name="Ma J."/>
        </authorList>
    </citation>
    <scope>NUCLEOTIDE SEQUENCE [LARGE SCALE GENOMIC DNA]</scope>
    <source>
        <strain evidence="10">CGMCC 4.1641</strain>
    </source>
</reference>
<feature type="transmembrane region" description="Helical" evidence="7">
    <location>
        <begin position="7"/>
        <end position="24"/>
    </location>
</feature>
<keyword evidence="5 7" id="KW-1133">Transmembrane helix</keyword>
<feature type="domain" description="Acyltransferase 3" evidence="8">
    <location>
        <begin position="5"/>
        <end position="335"/>
    </location>
</feature>
<sequence length="358" mass="40456">MPERNAAIDLWRVVAIFGIVVIHAEPFMRLEGGWHTLGLFLDAISRFAVPFFFLTSGYLFAGKILLSDSPKAYYRKYASKLLKLYFIWQALYLLYDAATLQISGYHTYRQALADFQAMGLSDLVKIPVGLLYYGLYSSGYHLWFLTSLVACIAVIYHCHRRGWIKRLLAVSAVLHVVGIIGESYLGGFPRDFMARDALFFGLFYTTSGFALFRYREIVATAFAWPRSRFLWLIAGSALTQYAERTWLTVSGDYSFATAIGCGGLFLMLMRFPDWGRHSVLSRMGRRSVGIYLVHLLFLNAARLTLESLRMEEAADTLLWSLLLAPAVFLLSYAAAVSGSAMNGLSFRYAKKTRRRAAT</sequence>
<feature type="transmembrane region" description="Helical" evidence="7">
    <location>
        <begin position="44"/>
        <end position="65"/>
    </location>
</feature>
<evidence type="ECO:0000256" key="1">
    <source>
        <dbReference type="ARBA" id="ARBA00004651"/>
    </source>
</evidence>
<organism evidence="9 10">
    <name type="scientific">Cohnella boryungensis</name>
    <dbReference type="NCBI Taxonomy" id="768479"/>
    <lineage>
        <taxon>Bacteria</taxon>
        <taxon>Bacillati</taxon>
        <taxon>Bacillota</taxon>
        <taxon>Bacilli</taxon>
        <taxon>Bacillales</taxon>
        <taxon>Paenibacillaceae</taxon>
        <taxon>Cohnella</taxon>
    </lineage>
</organism>
<evidence type="ECO:0000256" key="4">
    <source>
        <dbReference type="ARBA" id="ARBA00022692"/>
    </source>
</evidence>
<evidence type="ECO:0000313" key="10">
    <source>
        <dbReference type="Proteomes" id="UP001595755"/>
    </source>
</evidence>
<protein>
    <submittedName>
        <fullName evidence="9">Acyltransferase</fullName>
    </submittedName>
</protein>
<feature type="transmembrane region" description="Helical" evidence="7">
    <location>
        <begin position="140"/>
        <end position="158"/>
    </location>
</feature>
<accession>A0ABV8S4H1</accession>
<name>A0ABV8S4H1_9BACL</name>
<gene>
    <name evidence="9" type="ORF">ACFO1S_03005</name>
</gene>
<dbReference type="RefSeq" id="WP_204600723.1">
    <property type="nucleotide sequence ID" value="NZ_JBHSED010000003.1"/>
</dbReference>
<evidence type="ECO:0000256" key="5">
    <source>
        <dbReference type="ARBA" id="ARBA00022989"/>
    </source>
</evidence>
<feature type="transmembrane region" description="Helical" evidence="7">
    <location>
        <begin position="167"/>
        <end position="185"/>
    </location>
</feature>
<evidence type="ECO:0000259" key="8">
    <source>
        <dbReference type="Pfam" id="PF01757"/>
    </source>
</evidence>
<dbReference type="PANTHER" id="PTHR40074">
    <property type="entry name" value="O-ACETYLTRANSFERASE WECH"/>
    <property type="match status" value="1"/>
</dbReference>
<comment type="subcellular location">
    <subcellularLocation>
        <location evidence="1">Cell membrane</location>
        <topology evidence="1">Multi-pass membrane protein</topology>
    </subcellularLocation>
</comment>
<keyword evidence="9" id="KW-0808">Transferase</keyword>
<comment type="caution">
    <text evidence="9">The sequence shown here is derived from an EMBL/GenBank/DDBJ whole genome shotgun (WGS) entry which is preliminary data.</text>
</comment>
<dbReference type="EMBL" id="JBHSED010000003">
    <property type="protein sequence ID" value="MFC4302411.1"/>
    <property type="molecule type" value="Genomic_DNA"/>
</dbReference>
<feature type="transmembrane region" description="Helical" evidence="7">
    <location>
        <begin position="288"/>
        <end position="305"/>
    </location>
</feature>
<keyword evidence="4 7" id="KW-0812">Transmembrane</keyword>
<keyword evidence="10" id="KW-1185">Reference proteome</keyword>
<feature type="transmembrane region" description="Helical" evidence="7">
    <location>
        <begin position="248"/>
        <end position="268"/>
    </location>
</feature>
<evidence type="ECO:0000313" key="9">
    <source>
        <dbReference type="EMBL" id="MFC4302411.1"/>
    </source>
</evidence>
<keyword evidence="3" id="KW-1003">Cell membrane</keyword>
<dbReference type="PANTHER" id="PTHR40074:SF2">
    <property type="entry name" value="O-ACETYLTRANSFERASE WECH"/>
    <property type="match status" value="1"/>
</dbReference>
<evidence type="ECO:0000256" key="3">
    <source>
        <dbReference type="ARBA" id="ARBA00022475"/>
    </source>
</evidence>
<dbReference type="Proteomes" id="UP001595755">
    <property type="component" value="Unassembled WGS sequence"/>
</dbReference>
<proteinExistence type="inferred from homology"/>
<keyword evidence="6 7" id="KW-0472">Membrane</keyword>
<evidence type="ECO:0000256" key="7">
    <source>
        <dbReference type="SAM" id="Phobius"/>
    </source>
</evidence>
<evidence type="ECO:0000256" key="2">
    <source>
        <dbReference type="ARBA" id="ARBA00007400"/>
    </source>
</evidence>
<dbReference type="Pfam" id="PF01757">
    <property type="entry name" value="Acyl_transf_3"/>
    <property type="match status" value="1"/>
</dbReference>
<feature type="transmembrane region" description="Helical" evidence="7">
    <location>
        <begin position="317"/>
        <end position="344"/>
    </location>
</feature>
<evidence type="ECO:0000256" key="6">
    <source>
        <dbReference type="ARBA" id="ARBA00023136"/>
    </source>
</evidence>
<dbReference type="GO" id="GO:0016746">
    <property type="term" value="F:acyltransferase activity"/>
    <property type="evidence" value="ECO:0007669"/>
    <property type="project" value="UniProtKB-KW"/>
</dbReference>
<keyword evidence="9" id="KW-0012">Acyltransferase</keyword>
<comment type="similarity">
    <text evidence="2">Belongs to the acyltransferase 3 family.</text>
</comment>